<dbReference type="InterPro" id="IPR027383">
    <property type="entry name" value="Znf_put"/>
</dbReference>
<organism evidence="5 6">
    <name type="scientific">Actinoplanes ianthinogenes</name>
    <dbReference type="NCBI Taxonomy" id="122358"/>
    <lineage>
        <taxon>Bacteria</taxon>
        <taxon>Bacillati</taxon>
        <taxon>Actinomycetota</taxon>
        <taxon>Actinomycetes</taxon>
        <taxon>Micromonosporales</taxon>
        <taxon>Micromonosporaceae</taxon>
        <taxon>Actinoplanes</taxon>
    </lineage>
</organism>
<keyword evidence="2" id="KW-0804">Transcription</keyword>
<dbReference type="InterPro" id="IPR017517">
    <property type="entry name" value="Maleyloyr_isom"/>
</dbReference>
<dbReference type="InterPro" id="IPR041916">
    <property type="entry name" value="Anti_sigma_zinc_sf"/>
</dbReference>
<proteinExistence type="predicted"/>
<evidence type="ECO:0000256" key="2">
    <source>
        <dbReference type="ARBA" id="ARBA00023163"/>
    </source>
</evidence>
<evidence type="ECO:0000313" key="6">
    <source>
        <dbReference type="Proteomes" id="UP000676967"/>
    </source>
</evidence>
<name>A0ABN6CLP9_9ACTN</name>
<dbReference type="RefSeq" id="WP_189332858.1">
    <property type="nucleotide sequence ID" value="NZ_AP023356.1"/>
</dbReference>
<dbReference type="Pfam" id="PF13490">
    <property type="entry name" value="zf-HC2"/>
    <property type="match status" value="1"/>
</dbReference>
<dbReference type="Pfam" id="PF11716">
    <property type="entry name" value="MDMPI_N"/>
    <property type="match status" value="1"/>
</dbReference>
<dbReference type="Gene3D" id="1.20.120.450">
    <property type="entry name" value="dinb family like domain"/>
    <property type="match status" value="1"/>
</dbReference>
<dbReference type="InterPro" id="IPR024344">
    <property type="entry name" value="MDMPI_metal-binding"/>
</dbReference>
<keyword evidence="6" id="KW-1185">Reference proteome</keyword>
<feature type="domain" description="Mycothiol-dependent maleylpyruvate isomerase metal-binding" evidence="3">
    <location>
        <begin position="88"/>
        <end position="219"/>
    </location>
</feature>
<protein>
    <recommendedName>
        <fullName evidence="7">Mycothiol-dependent maleylpyruvate isomerase metal-binding domain-containing protein</fullName>
    </recommendedName>
</protein>
<gene>
    <name evidence="5" type="ORF">Aiant_66550</name>
</gene>
<keyword evidence="1" id="KW-0805">Transcription regulation</keyword>
<evidence type="ECO:0000259" key="3">
    <source>
        <dbReference type="Pfam" id="PF11716"/>
    </source>
</evidence>
<dbReference type="SUPFAM" id="SSF109854">
    <property type="entry name" value="DinB/YfiT-like putative metalloenzymes"/>
    <property type="match status" value="1"/>
</dbReference>
<evidence type="ECO:0000313" key="5">
    <source>
        <dbReference type="EMBL" id="BCJ45998.1"/>
    </source>
</evidence>
<feature type="domain" description="Putative zinc-finger" evidence="4">
    <location>
        <begin position="6"/>
        <end position="38"/>
    </location>
</feature>
<sequence length="328" mass="34833">MNSHEAVAELLGAWALDACPPDEELLVEAHLDSCPACAAEARELREAAASIGGVFLRAPAGSADRLLAAARERRPPATATLGYARAYAAQVAALDLLVHDLAPHEWRRTAAYGELTVHDLLAHLAAVDGLVADALGLPVRPPVRPGEDVAARTDAVLRRERDRPAEETRRSWRAQADAVCRALLTGPEPLTVSLSQPFSLVDAMTARAYETWIHGEDIAVATGRAVVAPLPEHLHPMADLAARMLPRVLTPRPAAVRLHLTGPGGGTWTIPFAPEPVRPAAELAADVVEFCRLAGARRDPSQITVEINGDAALAREFLAAVPTLAPVP</sequence>
<dbReference type="InterPro" id="IPR034660">
    <property type="entry name" value="DinB/YfiT-like"/>
</dbReference>
<dbReference type="NCBIfam" id="TIGR03083">
    <property type="entry name" value="maleylpyruvate isomerase family mycothiol-dependent enzyme"/>
    <property type="match status" value="1"/>
</dbReference>
<evidence type="ECO:0008006" key="7">
    <source>
        <dbReference type="Google" id="ProtNLM"/>
    </source>
</evidence>
<dbReference type="Proteomes" id="UP000676967">
    <property type="component" value="Chromosome"/>
</dbReference>
<dbReference type="Gene3D" id="1.10.10.1320">
    <property type="entry name" value="Anti-sigma factor, zinc-finger domain"/>
    <property type="match status" value="1"/>
</dbReference>
<accession>A0ABN6CLP9</accession>
<dbReference type="EMBL" id="AP023356">
    <property type="protein sequence ID" value="BCJ45998.1"/>
    <property type="molecule type" value="Genomic_DNA"/>
</dbReference>
<reference evidence="5 6" key="1">
    <citation type="submission" date="2020-08" db="EMBL/GenBank/DDBJ databases">
        <title>Whole genome shotgun sequence of Actinoplanes ianthinogenes NBRC 13996.</title>
        <authorList>
            <person name="Komaki H."/>
            <person name="Tamura T."/>
        </authorList>
    </citation>
    <scope>NUCLEOTIDE SEQUENCE [LARGE SCALE GENOMIC DNA]</scope>
    <source>
        <strain evidence="5 6">NBRC 13996</strain>
    </source>
</reference>
<evidence type="ECO:0000259" key="4">
    <source>
        <dbReference type="Pfam" id="PF13490"/>
    </source>
</evidence>
<evidence type="ECO:0000256" key="1">
    <source>
        <dbReference type="ARBA" id="ARBA00023015"/>
    </source>
</evidence>